<evidence type="ECO:0000313" key="2">
    <source>
        <dbReference type="Proteomes" id="UP001521931"/>
    </source>
</evidence>
<accession>A0ABS9Q7L3</accession>
<proteinExistence type="predicted"/>
<dbReference type="Pfam" id="PF04525">
    <property type="entry name" value="LOR"/>
    <property type="match status" value="1"/>
</dbReference>
<dbReference type="Proteomes" id="UP001521931">
    <property type="component" value="Unassembled WGS sequence"/>
</dbReference>
<protein>
    <submittedName>
        <fullName evidence="1">Uncharacterized protein</fullName>
    </submittedName>
</protein>
<evidence type="ECO:0000313" key="1">
    <source>
        <dbReference type="EMBL" id="MCG7323814.1"/>
    </source>
</evidence>
<reference evidence="1 2" key="1">
    <citation type="submission" date="2022-02" db="EMBL/GenBank/DDBJ databases">
        <title>Uncovering new skin microbiome diversity through culturing and metagenomics.</title>
        <authorList>
            <person name="Conlan S."/>
            <person name="Deming C."/>
            <person name="Nisc Comparative Sequencing Program N."/>
            <person name="Segre J.A."/>
        </authorList>
    </citation>
    <scope>NUCLEOTIDE SEQUENCE [LARGE SCALE GENOMIC DNA]</scope>
    <source>
        <strain evidence="1 2">ACRQZ</strain>
    </source>
</reference>
<dbReference type="InterPro" id="IPR007612">
    <property type="entry name" value="LOR"/>
</dbReference>
<comment type="caution">
    <text evidence="1">The sequence shown here is derived from an EMBL/GenBank/DDBJ whole genome shotgun (WGS) entry which is preliminary data.</text>
</comment>
<name>A0ABS9Q7L3_9MICO</name>
<dbReference type="RefSeq" id="WP_029210182.1">
    <property type="nucleotide sequence ID" value="NZ_DAMCTM010000003.1"/>
</dbReference>
<keyword evidence="2" id="KW-1185">Reference proteome</keyword>
<sequence>MTSRPAPMTRFAVRQRITPIVNRYEIRRLDDAGNEGELLALAQQKRIALKELVTFYTDESRSTPVFAFRARQRIDLGATYDVTDASGAQIGWFRKDFARSLLRSTWHLGTADGLEATGTERSQGIAIARRLMENLPVVDAFPIPWVFHFDFTAGDGTPVLTSERKLSVRDRYAVTLPVAPNGWQLDWRVGAAMAVALDALQAR</sequence>
<organism evidence="1 2">
    <name type="scientific">Arsenicicoccus bolidensis</name>
    <dbReference type="NCBI Taxonomy" id="229480"/>
    <lineage>
        <taxon>Bacteria</taxon>
        <taxon>Bacillati</taxon>
        <taxon>Actinomycetota</taxon>
        <taxon>Actinomycetes</taxon>
        <taxon>Micrococcales</taxon>
        <taxon>Intrasporangiaceae</taxon>
        <taxon>Arsenicicoccus</taxon>
    </lineage>
</organism>
<gene>
    <name evidence="1" type="ORF">MHL29_18300</name>
</gene>
<dbReference type="EMBL" id="JAKRCV010000122">
    <property type="protein sequence ID" value="MCG7323814.1"/>
    <property type="molecule type" value="Genomic_DNA"/>
</dbReference>